<evidence type="ECO:0000256" key="2">
    <source>
        <dbReference type="ARBA" id="ARBA00022801"/>
    </source>
</evidence>
<dbReference type="InterPro" id="IPR027417">
    <property type="entry name" value="P-loop_NTPase"/>
</dbReference>
<protein>
    <recommendedName>
        <fullName evidence="13">RNA helicase</fullName>
    </recommendedName>
</protein>
<dbReference type="PROSITE" id="PS00039">
    <property type="entry name" value="DEAD_ATP_HELICASE"/>
    <property type="match status" value="1"/>
</dbReference>
<dbReference type="InterPro" id="IPR001650">
    <property type="entry name" value="Helicase_C-like"/>
</dbReference>
<evidence type="ECO:0000256" key="5">
    <source>
        <dbReference type="PROSITE-ProRule" id="PRU00552"/>
    </source>
</evidence>
<dbReference type="GO" id="GO:0005829">
    <property type="term" value="C:cytosol"/>
    <property type="evidence" value="ECO:0007669"/>
    <property type="project" value="TreeGrafter"/>
</dbReference>
<evidence type="ECO:0000256" key="6">
    <source>
        <dbReference type="RuleBase" id="RU000492"/>
    </source>
</evidence>
<dbReference type="GO" id="GO:0003676">
    <property type="term" value="F:nucleic acid binding"/>
    <property type="evidence" value="ECO:0007669"/>
    <property type="project" value="InterPro"/>
</dbReference>
<organism evidence="11 12">
    <name type="scientific">Tetradesmus obliquus</name>
    <name type="common">Green alga</name>
    <name type="synonym">Acutodesmus obliquus</name>
    <dbReference type="NCBI Taxonomy" id="3088"/>
    <lineage>
        <taxon>Eukaryota</taxon>
        <taxon>Viridiplantae</taxon>
        <taxon>Chlorophyta</taxon>
        <taxon>core chlorophytes</taxon>
        <taxon>Chlorophyceae</taxon>
        <taxon>CS clade</taxon>
        <taxon>Sphaeropleales</taxon>
        <taxon>Scenedesmaceae</taxon>
        <taxon>Tetradesmus</taxon>
    </lineage>
</organism>
<keyword evidence="3 6" id="KW-0347">Helicase</keyword>
<feature type="region of interest" description="Disordered" evidence="7">
    <location>
        <begin position="1"/>
        <end position="59"/>
    </location>
</feature>
<reference evidence="11 12" key="1">
    <citation type="submission" date="2016-10" db="EMBL/GenBank/DDBJ databases">
        <authorList>
            <person name="Cai Z."/>
        </authorList>
    </citation>
    <scope>NUCLEOTIDE SEQUENCE [LARGE SCALE GENOMIC DNA]</scope>
</reference>
<feature type="domain" description="DEAD-box RNA helicase Q" evidence="10">
    <location>
        <begin position="63"/>
        <end position="91"/>
    </location>
</feature>
<feature type="domain" description="Helicase ATP-binding" evidence="8">
    <location>
        <begin position="94"/>
        <end position="269"/>
    </location>
</feature>
<evidence type="ECO:0000313" key="12">
    <source>
        <dbReference type="Proteomes" id="UP000256970"/>
    </source>
</evidence>
<keyword evidence="2 6" id="KW-0378">Hydrolase</keyword>
<dbReference type="PROSITE" id="PS51192">
    <property type="entry name" value="HELICASE_ATP_BIND_1"/>
    <property type="match status" value="1"/>
</dbReference>
<feature type="domain" description="Helicase C-terminal" evidence="9">
    <location>
        <begin position="333"/>
        <end position="475"/>
    </location>
</feature>
<sequence length="533" mass="56361">MAEAEDAVQLFSRKSSGKRKKSQQANGAADESAPKRQQQEAGAAAALPERAQGEASTSESTAASFKELGVSGWLCSVVQSLGIRRPTQVQAGCIPAILAGKDVIGTAQTGSGKTAAFALPILQHLAKDPYGIFALVLTPTRELAMQLADQFRAFGAGMSLKDAVIIGGVEQQQQAQALARRPHVVVATPGRLAALVQSDSSLGAGFSRVAYLVMDEADRLLDPSFEADLRVLLPLLPEPSRRQSLLFSATLTPSLVKLQAASLADAHVFQAYEGLRTADRLDEQYVFIPQKVKDVYLHHLLLHSLASLQQQQQQQQQQQPGAPAAAAAAAADAEAAGFKRVRSAIIFVSTCKGCHMLSLLLRELGLPAAALHSGKSQKQRLAALGSFKSEHVPLLLATDVAARGLDIPSVDLVVNYDLPLLAADYVHRVGRTARAGRAGWAVSFITQYDVELVSAIEGHIGHKLGELEMDEAAVLKGITRVYKAKKAAALAAMNEEDKQAVGMGRSAGSSRHKRSNGAGGGGGKQREAGSSKE</sequence>
<keyword evidence="12" id="KW-1185">Reference proteome</keyword>
<dbReference type="InterPro" id="IPR011545">
    <property type="entry name" value="DEAD/DEAH_box_helicase_dom"/>
</dbReference>
<dbReference type="CDD" id="cd17955">
    <property type="entry name" value="DEADc_DDX49"/>
    <property type="match status" value="1"/>
</dbReference>
<dbReference type="SMART" id="SM00490">
    <property type="entry name" value="HELICc"/>
    <property type="match status" value="1"/>
</dbReference>
<dbReference type="Gene3D" id="3.40.50.300">
    <property type="entry name" value="P-loop containing nucleotide triphosphate hydrolases"/>
    <property type="match status" value="2"/>
</dbReference>
<dbReference type="SMART" id="SM00487">
    <property type="entry name" value="DEXDc"/>
    <property type="match status" value="1"/>
</dbReference>
<dbReference type="InterPro" id="IPR050079">
    <property type="entry name" value="DEAD_box_RNA_helicase"/>
</dbReference>
<dbReference type="GO" id="GO:0005524">
    <property type="term" value="F:ATP binding"/>
    <property type="evidence" value="ECO:0007669"/>
    <property type="project" value="UniProtKB-KW"/>
</dbReference>
<evidence type="ECO:0000256" key="3">
    <source>
        <dbReference type="ARBA" id="ARBA00022806"/>
    </source>
</evidence>
<dbReference type="Pfam" id="PF00271">
    <property type="entry name" value="Helicase_C"/>
    <property type="match status" value="1"/>
</dbReference>
<feature type="region of interest" description="Disordered" evidence="7">
    <location>
        <begin position="498"/>
        <end position="533"/>
    </location>
</feature>
<keyword evidence="1 6" id="KW-0547">Nucleotide-binding</keyword>
<feature type="compositionally biased region" description="Low complexity" evidence="7">
    <location>
        <begin position="39"/>
        <end position="59"/>
    </location>
</feature>
<evidence type="ECO:0008006" key="13">
    <source>
        <dbReference type="Google" id="ProtNLM"/>
    </source>
</evidence>
<dbReference type="CDD" id="cd18787">
    <property type="entry name" value="SF2_C_DEAD"/>
    <property type="match status" value="1"/>
</dbReference>
<dbReference type="AlphaFoldDB" id="A0A383VBR6"/>
<evidence type="ECO:0000259" key="9">
    <source>
        <dbReference type="PROSITE" id="PS51194"/>
    </source>
</evidence>
<dbReference type="Pfam" id="PF00270">
    <property type="entry name" value="DEAD"/>
    <property type="match status" value="1"/>
</dbReference>
<comment type="similarity">
    <text evidence="6">Belongs to the DEAD box helicase family.</text>
</comment>
<dbReference type="GO" id="GO:0016787">
    <property type="term" value="F:hydrolase activity"/>
    <property type="evidence" value="ECO:0007669"/>
    <property type="project" value="UniProtKB-KW"/>
</dbReference>
<dbReference type="PANTHER" id="PTHR47959">
    <property type="entry name" value="ATP-DEPENDENT RNA HELICASE RHLE-RELATED"/>
    <property type="match status" value="1"/>
</dbReference>
<dbReference type="Proteomes" id="UP000256970">
    <property type="component" value="Unassembled WGS sequence"/>
</dbReference>
<evidence type="ECO:0000256" key="1">
    <source>
        <dbReference type="ARBA" id="ARBA00022741"/>
    </source>
</evidence>
<dbReference type="EMBL" id="FNXT01000212">
    <property type="protein sequence ID" value="SZX62202.1"/>
    <property type="molecule type" value="Genomic_DNA"/>
</dbReference>
<evidence type="ECO:0000259" key="10">
    <source>
        <dbReference type="PROSITE" id="PS51195"/>
    </source>
</evidence>
<proteinExistence type="inferred from homology"/>
<dbReference type="InterPro" id="IPR014014">
    <property type="entry name" value="RNA_helicase_DEAD_Q_motif"/>
</dbReference>
<name>A0A383VBR6_TETOB</name>
<dbReference type="SUPFAM" id="SSF52540">
    <property type="entry name" value="P-loop containing nucleoside triphosphate hydrolases"/>
    <property type="match status" value="1"/>
</dbReference>
<gene>
    <name evidence="11" type="ORF">BQ4739_LOCUS2807</name>
</gene>
<dbReference type="PANTHER" id="PTHR47959:SF24">
    <property type="entry name" value="ATP-DEPENDENT RNA HELICASE"/>
    <property type="match status" value="1"/>
</dbReference>
<dbReference type="STRING" id="3088.A0A383VBR6"/>
<evidence type="ECO:0000256" key="7">
    <source>
        <dbReference type="SAM" id="MobiDB-lite"/>
    </source>
</evidence>
<feature type="short sequence motif" description="Q motif" evidence="5">
    <location>
        <begin position="63"/>
        <end position="91"/>
    </location>
</feature>
<dbReference type="PROSITE" id="PS51194">
    <property type="entry name" value="HELICASE_CTER"/>
    <property type="match status" value="1"/>
</dbReference>
<keyword evidence="4 6" id="KW-0067">ATP-binding</keyword>
<dbReference type="GO" id="GO:0003724">
    <property type="term" value="F:RNA helicase activity"/>
    <property type="evidence" value="ECO:0007669"/>
    <property type="project" value="InterPro"/>
</dbReference>
<dbReference type="PROSITE" id="PS51195">
    <property type="entry name" value="Q_MOTIF"/>
    <property type="match status" value="1"/>
</dbReference>
<evidence type="ECO:0000259" key="8">
    <source>
        <dbReference type="PROSITE" id="PS51192"/>
    </source>
</evidence>
<feature type="compositionally biased region" description="Basic and acidic residues" evidence="7">
    <location>
        <begin position="524"/>
        <end position="533"/>
    </location>
</feature>
<accession>A0A383VBR6</accession>
<evidence type="ECO:0000313" key="11">
    <source>
        <dbReference type="EMBL" id="SZX62202.1"/>
    </source>
</evidence>
<evidence type="ECO:0000256" key="4">
    <source>
        <dbReference type="ARBA" id="ARBA00022840"/>
    </source>
</evidence>
<dbReference type="InterPro" id="IPR000629">
    <property type="entry name" value="RNA-helicase_DEAD-box_CS"/>
</dbReference>
<dbReference type="InterPro" id="IPR014001">
    <property type="entry name" value="Helicase_ATP-bd"/>
</dbReference>